<evidence type="ECO:0000313" key="1">
    <source>
        <dbReference type="EMBL" id="KAH0741058.1"/>
    </source>
</evidence>
<dbReference type="EMBL" id="JAIVGD010000026">
    <property type="protein sequence ID" value="KAH0741058.1"/>
    <property type="molecule type" value="Genomic_DNA"/>
</dbReference>
<gene>
    <name evidence="1" type="ORF">KY290_034101</name>
</gene>
<organism evidence="1 2">
    <name type="scientific">Solanum tuberosum</name>
    <name type="common">Potato</name>
    <dbReference type="NCBI Taxonomy" id="4113"/>
    <lineage>
        <taxon>Eukaryota</taxon>
        <taxon>Viridiplantae</taxon>
        <taxon>Streptophyta</taxon>
        <taxon>Embryophyta</taxon>
        <taxon>Tracheophyta</taxon>
        <taxon>Spermatophyta</taxon>
        <taxon>Magnoliopsida</taxon>
        <taxon>eudicotyledons</taxon>
        <taxon>Gunneridae</taxon>
        <taxon>Pentapetalae</taxon>
        <taxon>asterids</taxon>
        <taxon>lamiids</taxon>
        <taxon>Solanales</taxon>
        <taxon>Solanaceae</taxon>
        <taxon>Solanoideae</taxon>
        <taxon>Solaneae</taxon>
        <taxon>Solanum</taxon>
    </lineage>
</organism>
<dbReference type="PANTHER" id="PTHR48040:SF45">
    <property type="entry name" value="PLEIOTROPIC DRUG RESISTANCE PROTEIN 1-LIKE"/>
    <property type="match status" value="1"/>
</dbReference>
<evidence type="ECO:0000313" key="2">
    <source>
        <dbReference type="Proteomes" id="UP000826656"/>
    </source>
</evidence>
<keyword evidence="2" id="KW-1185">Reference proteome</keyword>
<proteinExistence type="predicted"/>
<comment type="caution">
    <text evidence="1">The sequence shown here is derived from an EMBL/GenBank/DDBJ whole genome shotgun (WGS) entry which is preliminary data.</text>
</comment>
<dbReference type="Proteomes" id="UP000826656">
    <property type="component" value="Unassembled WGS sequence"/>
</dbReference>
<dbReference type="PANTHER" id="PTHR48040">
    <property type="entry name" value="PLEIOTROPIC DRUG RESISTANCE PROTEIN 1-LIKE ISOFORM X1"/>
    <property type="match status" value="1"/>
</dbReference>
<name>A0ABQ7U2S1_SOLTU</name>
<protein>
    <submittedName>
        <fullName evidence="1">Uncharacterized protein</fullName>
    </submittedName>
</protein>
<reference evidence="1 2" key="1">
    <citation type="journal article" date="2021" name="bioRxiv">
        <title>Chromosome-scale and haplotype-resolved genome assembly of a tetraploid potato cultivar.</title>
        <authorList>
            <person name="Sun H."/>
            <person name="Jiao W.-B."/>
            <person name="Krause K."/>
            <person name="Campoy J.A."/>
            <person name="Goel M."/>
            <person name="Folz-Donahue K."/>
            <person name="Kukat C."/>
            <person name="Huettel B."/>
            <person name="Schneeberger K."/>
        </authorList>
    </citation>
    <scope>NUCLEOTIDE SEQUENCE [LARGE SCALE GENOMIC DNA]</scope>
    <source>
        <strain evidence="1">SolTubOtavaFocal</strain>
        <tissue evidence="1">Leaves</tissue>
    </source>
</reference>
<sequence length="85" mass="10365">MEVFFKKDYDDEEAMRWAALEKLPTYRRIRRGILLEEGGQSRKVDITKLDLIERRNLLDRLVKISDEYNETLLMKLKQRIDMYKL</sequence>
<accession>A0ABQ7U2S1</accession>